<gene>
    <name evidence="1" type="ORF">FOE78_15215</name>
</gene>
<dbReference type="KEGG" id="mik:FOE78_15215"/>
<dbReference type="RefSeq" id="WP_143987056.1">
    <property type="nucleotide sequence ID" value="NZ_CP041692.1"/>
</dbReference>
<dbReference type="AlphaFoldDB" id="A0A516Q0Y2"/>
<proteinExistence type="predicted"/>
<accession>A0A516Q0Y2</accession>
<sequence>MSRRPIAAIDPDVAGQRSEEIRTMPQQAVGVDVDSLITLHSDADVDDRRERLIHHVWKGSGLPAERPLVTAEVDCAELASLDAGRIDRLVRPLPHRGTATSYLVHPRNPQPGRLGIFLSGHGNPRSPRYHRPQLAVMQALLDRGYRVGSIDMPFFGWNTEVTSTGSVDLPDDWPDHHEVLAEVESDEFSAARLFVEPAVTLINEAAASGPPADVAVIGFSGGAWTTTLLAALDPRVTSSFQVAGSSPFYLRPFPVGKPNFGDWEQRRESQPGLYDIAGYLDLYVLGGAGAGRRQWQILNRFDPVCFPGVGHRSYAQPVADRAAALGGAFEVVDDPTHGEHQISPYAISVIAWELDQNRQLDQLSSPTTQE</sequence>
<dbReference type="InterPro" id="IPR029058">
    <property type="entry name" value="AB_hydrolase_fold"/>
</dbReference>
<dbReference type="Proteomes" id="UP000319263">
    <property type="component" value="Chromosome"/>
</dbReference>
<organism evidence="1 2">
    <name type="scientific">Microlunatus elymi</name>
    <dbReference type="NCBI Taxonomy" id="2596828"/>
    <lineage>
        <taxon>Bacteria</taxon>
        <taxon>Bacillati</taxon>
        <taxon>Actinomycetota</taxon>
        <taxon>Actinomycetes</taxon>
        <taxon>Propionibacteriales</taxon>
        <taxon>Propionibacteriaceae</taxon>
        <taxon>Microlunatus</taxon>
    </lineage>
</organism>
<dbReference type="Gene3D" id="3.40.50.1820">
    <property type="entry name" value="alpha/beta hydrolase"/>
    <property type="match status" value="1"/>
</dbReference>
<reference evidence="1 2" key="1">
    <citation type="submission" date="2019-07" db="EMBL/GenBank/DDBJ databases">
        <title>Microlunatus dokdonensis sp. nov. isolated from the rhizospheric soil of the wild plant Elymus tsukushiensis.</title>
        <authorList>
            <person name="Ghim S.-Y."/>
            <person name="Hwang Y.-J."/>
            <person name="Son J.-S."/>
            <person name="Shin J.-H."/>
        </authorList>
    </citation>
    <scope>NUCLEOTIDE SEQUENCE [LARGE SCALE GENOMIC DNA]</scope>
    <source>
        <strain evidence="1 2">KUDC0627</strain>
    </source>
</reference>
<dbReference type="OrthoDB" id="1422235at2"/>
<keyword evidence="2" id="KW-1185">Reference proteome</keyword>
<dbReference type="SUPFAM" id="SSF53474">
    <property type="entry name" value="alpha/beta-Hydrolases"/>
    <property type="match status" value="1"/>
</dbReference>
<protein>
    <recommendedName>
        <fullName evidence="3">Alpha/beta hydrolase family protein</fullName>
    </recommendedName>
</protein>
<evidence type="ECO:0008006" key="3">
    <source>
        <dbReference type="Google" id="ProtNLM"/>
    </source>
</evidence>
<evidence type="ECO:0000313" key="1">
    <source>
        <dbReference type="EMBL" id="QDP97095.1"/>
    </source>
</evidence>
<dbReference type="EMBL" id="CP041692">
    <property type="protein sequence ID" value="QDP97095.1"/>
    <property type="molecule type" value="Genomic_DNA"/>
</dbReference>
<name>A0A516Q0Y2_9ACTN</name>
<evidence type="ECO:0000313" key="2">
    <source>
        <dbReference type="Proteomes" id="UP000319263"/>
    </source>
</evidence>